<comment type="function">
    <text evidence="2">Decarboxylates L-threonine-O-3-phosphate to yield (R)-1-amino-2-propanol O-2-phosphate, the precursor for the linkage between the nucleotide loop and the corrin ring in cobalamin.</text>
</comment>
<evidence type="ECO:0000313" key="11">
    <source>
        <dbReference type="EMBL" id="KAA1174512.1"/>
    </source>
</evidence>
<dbReference type="PROSITE" id="PS00105">
    <property type="entry name" value="AA_TRANSFER_CLASS_1"/>
    <property type="match status" value="1"/>
</dbReference>
<dbReference type="Gene3D" id="3.40.640.10">
    <property type="entry name" value="Type I PLP-dependent aspartate aminotransferase-like (Major domain)"/>
    <property type="match status" value="1"/>
</dbReference>
<keyword evidence="7 11" id="KW-0456">Lyase</keyword>
<dbReference type="Gene3D" id="3.90.1150.10">
    <property type="entry name" value="Aspartate Aminotransferase, domain 1"/>
    <property type="match status" value="1"/>
</dbReference>
<dbReference type="PANTHER" id="PTHR42885:SF1">
    <property type="entry name" value="THREONINE-PHOSPHATE DECARBOXYLASE"/>
    <property type="match status" value="1"/>
</dbReference>
<evidence type="ECO:0000313" key="12">
    <source>
        <dbReference type="Proteomes" id="UP000323161"/>
    </source>
</evidence>
<evidence type="ECO:0000256" key="4">
    <source>
        <dbReference type="ARBA" id="ARBA00012285"/>
    </source>
</evidence>
<dbReference type="CDD" id="cd00609">
    <property type="entry name" value="AAT_like"/>
    <property type="match status" value="1"/>
</dbReference>
<comment type="cofactor">
    <cofactor evidence="1">
        <name>pyridoxal 5'-phosphate</name>
        <dbReference type="ChEBI" id="CHEBI:597326"/>
    </cofactor>
</comment>
<comment type="catalytic activity">
    <reaction evidence="9">
        <text>O-phospho-L-threonine + H(+) = (R)-1-aminopropan-2-yl phosphate + CO2</text>
        <dbReference type="Rhea" id="RHEA:11492"/>
        <dbReference type="ChEBI" id="CHEBI:15378"/>
        <dbReference type="ChEBI" id="CHEBI:16526"/>
        <dbReference type="ChEBI" id="CHEBI:58563"/>
        <dbReference type="ChEBI" id="CHEBI:58675"/>
        <dbReference type="EC" id="4.1.1.81"/>
    </reaction>
</comment>
<evidence type="ECO:0000256" key="7">
    <source>
        <dbReference type="ARBA" id="ARBA00023239"/>
    </source>
</evidence>
<organism evidence="11 12">
    <name type="scientific">Marinobacter salinexigens</name>
    <dbReference type="NCBI Taxonomy" id="2919747"/>
    <lineage>
        <taxon>Bacteria</taxon>
        <taxon>Pseudomonadati</taxon>
        <taxon>Pseudomonadota</taxon>
        <taxon>Gammaproteobacteria</taxon>
        <taxon>Pseudomonadales</taxon>
        <taxon>Marinobacteraceae</taxon>
        <taxon>Marinobacter</taxon>
    </lineage>
</organism>
<evidence type="ECO:0000256" key="3">
    <source>
        <dbReference type="ARBA" id="ARBA00004953"/>
    </source>
</evidence>
<name>A0A5B0VIN3_9GAMM</name>
<proteinExistence type="predicted"/>
<gene>
    <name evidence="11" type="ORF">FWJ25_08990</name>
</gene>
<comment type="caution">
    <text evidence="11">The sequence shown here is derived from an EMBL/GenBank/DDBJ whole genome shotgun (WGS) entry which is preliminary data.</text>
</comment>
<dbReference type="GO" id="GO:0030170">
    <property type="term" value="F:pyridoxal phosphate binding"/>
    <property type="evidence" value="ECO:0007669"/>
    <property type="project" value="InterPro"/>
</dbReference>
<dbReference type="InterPro" id="IPR005860">
    <property type="entry name" value="CobD"/>
</dbReference>
<dbReference type="EMBL" id="VTUU01000003">
    <property type="protein sequence ID" value="KAA1174512.1"/>
    <property type="molecule type" value="Genomic_DNA"/>
</dbReference>
<dbReference type="InterPro" id="IPR015422">
    <property type="entry name" value="PyrdxlP-dep_Trfase_small"/>
</dbReference>
<evidence type="ECO:0000256" key="2">
    <source>
        <dbReference type="ARBA" id="ARBA00003444"/>
    </source>
</evidence>
<accession>A0A5B0VIN3</accession>
<dbReference type="InterPro" id="IPR004839">
    <property type="entry name" value="Aminotransferase_I/II_large"/>
</dbReference>
<dbReference type="InterPro" id="IPR015424">
    <property type="entry name" value="PyrdxlP-dep_Trfase"/>
</dbReference>
<sequence length="336" mass="37244">MEPSAPEHGGRLDQAIQQWGIPRHQWLDLSTGINPRHWPIPDIPAEVWQRLPEDGDGLPSSILRWCEAPAKARCLPVAGSQAAIQTLPRLRSPCRVGIPVPGYREHGYWWQKAGHTLVPIELDQLRGGDQWLDNLDGLVWINPNNPTGLSLPVERLLEWHHRLQAKGGFLVVDEAFVEKQPGYSMAPFTGVAGLVVLRSLGKFFGLAGIRAGAVLSDGTTVSALAEQLGPWAMSGPARFIMKQALEDLPWQQAAARELAVASDRLHRLLMDYGYGESTGTALFRYLPHSDATRIYRSLASRGILVRHFERPQALRFGLPAGEPEWQRLADALAECH</sequence>
<evidence type="ECO:0000256" key="5">
    <source>
        <dbReference type="ARBA" id="ARBA00022573"/>
    </source>
</evidence>
<comment type="pathway">
    <text evidence="3">Cofactor biosynthesis; adenosylcobalamin biosynthesis.</text>
</comment>
<evidence type="ECO:0000256" key="9">
    <source>
        <dbReference type="ARBA" id="ARBA00048531"/>
    </source>
</evidence>
<feature type="domain" description="Aminotransferase class I/classII large" evidence="10">
    <location>
        <begin position="74"/>
        <end position="323"/>
    </location>
</feature>
<evidence type="ECO:0000256" key="6">
    <source>
        <dbReference type="ARBA" id="ARBA00022898"/>
    </source>
</evidence>
<protein>
    <recommendedName>
        <fullName evidence="4">threonine-phosphate decarboxylase</fullName>
        <ecNumber evidence="4">4.1.1.81</ecNumber>
    </recommendedName>
    <alternativeName>
        <fullName evidence="8">L-threonine-O-3-phosphate decarboxylase</fullName>
    </alternativeName>
</protein>
<dbReference type="NCBIfam" id="TIGR01140">
    <property type="entry name" value="L_thr_O3P_dcar"/>
    <property type="match status" value="1"/>
</dbReference>
<dbReference type="GO" id="GO:0009236">
    <property type="term" value="P:cobalamin biosynthetic process"/>
    <property type="evidence" value="ECO:0007669"/>
    <property type="project" value="UniProtKB-UniPathway"/>
</dbReference>
<dbReference type="Pfam" id="PF00155">
    <property type="entry name" value="Aminotran_1_2"/>
    <property type="match status" value="1"/>
</dbReference>
<dbReference type="SUPFAM" id="SSF53383">
    <property type="entry name" value="PLP-dependent transferases"/>
    <property type="match status" value="1"/>
</dbReference>
<dbReference type="GO" id="GO:0048472">
    <property type="term" value="F:threonine-phosphate decarboxylase activity"/>
    <property type="evidence" value="ECO:0007669"/>
    <property type="project" value="UniProtKB-EC"/>
</dbReference>
<keyword evidence="6" id="KW-0663">Pyridoxal phosphate</keyword>
<evidence type="ECO:0000256" key="1">
    <source>
        <dbReference type="ARBA" id="ARBA00001933"/>
    </source>
</evidence>
<keyword evidence="12" id="KW-1185">Reference proteome</keyword>
<dbReference type="Proteomes" id="UP000323161">
    <property type="component" value="Unassembled WGS sequence"/>
</dbReference>
<dbReference type="AlphaFoldDB" id="A0A5B0VIN3"/>
<keyword evidence="5" id="KW-0169">Cobalamin biosynthesis</keyword>
<evidence type="ECO:0000259" key="10">
    <source>
        <dbReference type="Pfam" id="PF00155"/>
    </source>
</evidence>
<reference evidence="11 12" key="1">
    <citation type="submission" date="2019-08" db="EMBL/GenBank/DDBJ databases">
        <title>Marinobacter ZYF650 sp. nov., a marine bacterium isolated from seawater of the Mariana trench.</title>
        <authorList>
            <person name="Ahmad W."/>
        </authorList>
    </citation>
    <scope>NUCLEOTIDE SEQUENCE [LARGE SCALE GENOMIC DNA]</scope>
    <source>
        <strain evidence="11 12">ZYF650</strain>
    </source>
</reference>
<dbReference type="EC" id="4.1.1.81" evidence="4"/>
<dbReference type="RefSeq" id="WP_149600076.1">
    <property type="nucleotide sequence ID" value="NZ_VTUU01000003.1"/>
</dbReference>
<dbReference type="InterPro" id="IPR004838">
    <property type="entry name" value="NHTrfase_class1_PyrdxlP-BS"/>
</dbReference>
<evidence type="ECO:0000256" key="8">
    <source>
        <dbReference type="ARBA" id="ARBA00029996"/>
    </source>
</evidence>
<dbReference type="UniPathway" id="UPA00148"/>
<dbReference type="InterPro" id="IPR015421">
    <property type="entry name" value="PyrdxlP-dep_Trfase_major"/>
</dbReference>
<dbReference type="PANTHER" id="PTHR42885">
    <property type="entry name" value="HISTIDINOL-PHOSPHATE AMINOTRANSFERASE-RELATED"/>
    <property type="match status" value="1"/>
</dbReference>